<sequence>MAASPNQWITELSNITLSLSALYTACQLFKVHRAPAVGFFLLASSAALCSLPLSCPALICIQDDLDWDYSTAHVLLAGSALLPGLRDWLSPETLVLMSRCLALSSLCCSLIVCLFTANGAGALGSVALSLPALIAPLPGAKAFTPLLAPGAAEGVLKCPLKGLMVIGCLSTKHGLDKYLVDLQGWN</sequence>
<organism evidence="1 2">
    <name type="scientific">Aldrovandia affinis</name>
    <dbReference type="NCBI Taxonomy" id="143900"/>
    <lineage>
        <taxon>Eukaryota</taxon>
        <taxon>Metazoa</taxon>
        <taxon>Chordata</taxon>
        <taxon>Craniata</taxon>
        <taxon>Vertebrata</taxon>
        <taxon>Euteleostomi</taxon>
        <taxon>Actinopterygii</taxon>
        <taxon>Neopterygii</taxon>
        <taxon>Teleostei</taxon>
        <taxon>Notacanthiformes</taxon>
        <taxon>Halosauridae</taxon>
        <taxon>Aldrovandia</taxon>
    </lineage>
</organism>
<evidence type="ECO:0000313" key="2">
    <source>
        <dbReference type="Proteomes" id="UP001221898"/>
    </source>
</evidence>
<accession>A0AAD7T7E8</accession>
<gene>
    <name evidence="1" type="ORF">AAFF_G00403810</name>
</gene>
<reference evidence="1" key="1">
    <citation type="journal article" date="2023" name="Science">
        <title>Genome structures resolve the early diversification of teleost fishes.</title>
        <authorList>
            <person name="Parey E."/>
            <person name="Louis A."/>
            <person name="Montfort J."/>
            <person name="Bouchez O."/>
            <person name="Roques C."/>
            <person name="Iampietro C."/>
            <person name="Lluch J."/>
            <person name="Castinel A."/>
            <person name="Donnadieu C."/>
            <person name="Desvignes T."/>
            <person name="Floi Bucao C."/>
            <person name="Jouanno E."/>
            <person name="Wen M."/>
            <person name="Mejri S."/>
            <person name="Dirks R."/>
            <person name="Jansen H."/>
            <person name="Henkel C."/>
            <person name="Chen W.J."/>
            <person name="Zahm M."/>
            <person name="Cabau C."/>
            <person name="Klopp C."/>
            <person name="Thompson A.W."/>
            <person name="Robinson-Rechavi M."/>
            <person name="Braasch I."/>
            <person name="Lecointre G."/>
            <person name="Bobe J."/>
            <person name="Postlethwait J.H."/>
            <person name="Berthelot C."/>
            <person name="Roest Crollius H."/>
            <person name="Guiguen Y."/>
        </authorList>
    </citation>
    <scope>NUCLEOTIDE SEQUENCE</scope>
    <source>
        <strain evidence="1">NC1722</strain>
    </source>
</reference>
<protein>
    <submittedName>
        <fullName evidence="1">Uncharacterized protein</fullName>
    </submittedName>
</protein>
<dbReference type="AlphaFoldDB" id="A0AAD7T7E8"/>
<dbReference type="EMBL" id="JAINUG010000008">
    <property type="protein sequence ID" value="KAJ8415824.1"/>
    <property type="molecule type" value="Genomic_DNA"/>
</dbReference>
<proteinExistence type="predicted"/>
<name>A0AAD7T7E8_9TELE</name>
<evidence type="ECO:0000313" key="1">
    <source>
        <dbReference type="EMBL" id="KAJ8415824.1"/>
    </source>
</evidence>
<keyword evidence="2" id="KW-1185">Reference proteome</keyword>
<comment type="caution">
    <text evidence="1">The sequence shown here is derived from an EMBL/GenBank/DDBJ whole genome shotgun (WGS) entry which is preliminary data.</text>
</comment>
<dbReference type="Proteomes" id="UP001221898">
    <property type="component" value="Unassembled WGS sequence"/>
</dbReference>